<reference evidence="4" key="2">
    <citation type="journal article" date="2018" name="BMC Genomics">
        <title>Genomic insights into host adaptation between the wheat stripe rust pathogen (Puccinia striiformis f. sp. tritici) and the barley stripe rust pathogen (Puccinia striiformis f. sp. hordei).</title>
        <authorList>
            <person name="Xia C."/>
            <person name="Wang M."/>
            <person name="Yin C."/>
            <person name="Cornejo O.E."/>
            <person name="Hulbert S.H."/>
            <person name="Chen X."/>
        </authorList>
    </citation>
    <scope>NUCLEOTIDE SEQUENCE [LARGE SCALE GENOMIC DNA]</scope>
    <source>
        <strain evidence="4">93TX-2</strain>
    </source>
</reference>
<gene>
    <name evidence="3" type="ORF">PSHT_15189</name>
</gene>
<dbReference type="Proteomes" id="UP000238274">
    <property type="component" value="Unassembled WGS sequence"/>
</dbReference>
<feature type="region of interest" description="Disordered" evidence="1">
    <location>
        <begin position="149"/>
        <end position="170"/>
    </location>
</feature>
<proteinExistence type="predicted"/>
<evidence type="ECO:0000256" key="2">
    <source>
        <dbReference type="SAM" id="SignalP"/>
    </source>
</evidence>
<feature type="chain" id="PRO_5015429147" evidence="2">
    <location>
        <begin position="26"/>
        <end position="1122"/>
    </location>
</feature>
<dbReference type="VEuPathDB" id="FungiDB:PSTT_04270"/>
<sequence length="1122" mass="128567">MVAPSNKLLFWFVLHAICAARLASSMEFEGRMIHNSNPFLEHEGSSVGIGIGSHTKPMEQAHLHQNVGYEYQNLPELPSEIKTEMMTIMKQRRGIEYGLDQLKSKSKGQSPETVLEFERLYRSFNMPTVNRLHRLGGLDRVEYPYGVPPRSSANFRKPDTTRAANGESQGFGFRLRKNGRKYFGTPGIAAWSKWGPYSGARDLHTKNGRSSSSLSESLLDHTDPHDSTAPIPIDEDKRGYEPLSPAQVEKPTSTPTVLEAHLAEDGHKVGDMVFPEGHISLLDGDEYYGQGQGLTIPQKIETWNNLQKKLLGFQSRGTAPSPAEATFQLELLQSLNLLGDHIVQYGLLPALDSIESLKPKTTLKMAEIHTELLFRKSEANFFEDYKSVIPEIEFWESAETTQPFHRSIKALPTEHHPQLIHDVLRTILSHTPQEFPSEESSGQRFQQLREEFLRAEFLEEARILSLALKSHEPATDLLEKPENIQLVNFVKDLMHYIDEPVVQDLMHYTDVRKMLKTNKKERVEFQLVYYMIDFLDKYYQPIVDTIAKHREDHVSVEQAEADFLLFQEKLSFLRVYLKTYRNRSLDSTYKPRPDWEDLQIYRSKVYDRKSSFGQWYHNFIRDILMHPTWYEGRAPQNEKFTACMEFEGRMIHNTNPFLEHEGSSVGIGIGSHTKPMEQAHLHQNEGYEYQNLPELPSEIKTEMMTIMKQRRGIEYGLDQLKSKSKGQSPETVSEFERLYRSFNMPTVNRLHRLGGLDRVEYPYGVPPKSSANFREPDTTRAANGESQGFGFRLRKNGRKYFGTPGIAAWSKWGPYSGARDLHTKNGRSSSSLSESLLDHTDPHDSTAPIPIDEDKRGYEPLSPAQVEKPTSTPTVLEAHLAEDGHKVGDMVFPEGHISLLDGDEYYGQGQGLTIPQKIETWNNLQTKLLEFQSREAAPSPAEATFQLELLQSLNLLGDHIAQFGLLPALDSIESLKPKTTLKMAELHTELLFRKSKANFFEDYMSVIPEIEFWESAETTQPFHRSIKALPTEHQPQLIHDVLRTILSHTPQELPSEESSGQRFQQLREEFLRAEFLQEAHTTNRPLICLKNRKCLRLEFRQRPDALRRRACGAGREETRRRA</sequence>
<feature type="region of interest" description="Disordered" evidence="1">
    <location>
        <begin position="767"/>
        <end position="787"/>
    </location>
</feature>
<comment type="caution">
    <text evidence="3">The sequence shown here is derived from an EMBL/GenBank/DDBJ whole genome shotgun (WGS) entry which is preliminary data.</text>
</comment>
<dbReference type="OrthoDB" id="2508656at2759"/>
<feature type="region of interest" description="Disordered" evidence="1">
    <location>
        <begin position="205"/>
        <end position="254"/>
    </location>
</feature>
<organism evidence="3 4">
    <name type="scientific">Puccinia striiformis</name>
    <dbReference type="NCBI Taxonomy" id="27350"/>
    <lineage>
        <taxon>Eukaryota</taxon>
        <taxon>Fungi</taxon>
        <taxon>Dikarya</taxon>
        <taxon>Basidiomycota</taxon>
        <taxon>Pucciniomycotina</taxon>
        <taxon>Pucciniomycetes</taxon>
        <taxon>Pucciniales</taxon>
        <taxon>Pucciniaceae</taxon>
        <taxon>Puccinia</taxon>
    </lineage>
</organism>
<reference evidence="3 4" key="1">
    <citation type="submission" date="2017-12" db="EMBL/GenBank/DDBJ databases">
        <title>Gene loss provides genomic basis for host adaptation in cereal stripe rust fungi.</title>
        <authorList>
            <person name="Xia C."/>
        </authorList>
    </citation>
    <scope>NUCLEOTIDE SEQUENCE [LARGE SCALE GENOMIC DNA]</scope>
    <source>
        <strain evidence="3 4">93TX-2</strain>
    </source>
</reference>
<dbReference type="VEuPathDB" id="FungiDB:PSTT_14063"/>
<name>A0A2S4UGE1_9BASI</name>
<dbReference type="AlphaFoldDB" id="A0A2S4UGE1"/>
<keyword evidence="2" id="KW-0732">Signal</keyword>
<keyword evidence="4" id="KW-1185">Reference proteome</keyword>
<evidence type="ECO:0000256" key="1">
    <source>
        <dbReference type="SAM" id="MobiDB-lite"/>
    </source>
</evidence>
<feature type="signal peptide" evidence="2">
    <location>
        <begin position="1"/>
        <end position="25"/>
    </location>
</feature>
<evidence type="ECO:0000313" key="3">
    <source>
        <dbReference type="EMBL" id="POV96365.1"/>
    </source>
</evidence>
<feature type="region of interest" description="Disordered" evidence="1">
    <location>
        <begin position="823"/>
        <end position="872"/>
    </location>
</feature>
<dbReference type="VEuPathDB" id="FungiDB:PSHT_15189"/>
<reference evidence="4" key="3">
    <citation type="journal article" date="2018" name="Mol. Plant Microbe Interact.">
        <title>Genome sequence resources for the wheat stripe rust pathogen (Puccinia striiformis f. sp. tritici) and the barley stripe rust pathogen (Puccinia striiformis f. sp. hordei).</title>
        <authorList>
            <person name="Xia C."/>
            <person name="Wang M."/>
            <person name="Yin C."/>
            <person name="Cornejo O.E."/>
            <person name="Hulbert S.H."/>
            <person name="Chen X."/>
        </authorList>
    </citation>
    <scope>NUCLEOTIDE SEQUENCE [LARGE SCALE GENOMIC DNA]</scope>
    <source>
        <strain evidence="4">93TX-2</strain>
    </source>
</reference>
<dbReference type="EMBL" id="PKSM01000373">
    <property type="protein sequence ID" value="POV96365.1"/>
    <property type="molecule type" value="Genomic_DNA"/>
</dbReference>
<accession>A0A2S4UGE1</accession>
<evidence type="ECO:0000313" key="4">
    <source>
        <dbReference type="Proteomes" id="UP000238274"/>
    </source>
</evidence>
<protein>
    <submittedName>
        <fullName evidence="3">Uncharacterized protein</fullName>
    </submittedName>
</protein>